<evidence type="ECO:0000259" key="6">
    <source>
        <dbReference type="PROSITE" id="PS50977"/>
    </source>
</evidence>
<organism evidence="7 8">
    <name type="scientific">Streptomyces rimosus subsp. rimosus</name>
    <dbReference type="NCBI Taxonomy" id="132474"/>
    <lineage>
        <taxon>Bacteria</taxon>
        <taxon>Bacillati</taxon>
        <taxon>Actinomycetota</taxon>
        <taxon>Actinomycetes</taxon>
        <taxon>Kitasatosporales</taxon>
        <taxon>Streptomycetaceae</taxon>
        <taxon>Streptomyces</taxon>
    </lineage>
</organism>
<proteinExistence type="predicted"/>
<evidence type="ECO:0000313" key="8">
    <source>
        <dbReference type="Proteomes" id="UP000829494"/>
    </source>
</evidence>
<gene>
    <name evidence="7" type="ORF">SRIMR7_26615</name>
</gene>
<dbReference type="RefSeq" id="WP_003980100.1">
    <property type="nucleotide sequence ID" value="NZ_CP043497.1"/>
</dbReference>
<dbReference type="Gene3D" id="1.10.357.10">
    <property type="entry name" value="Tetracycline Repressor, domain 2"/>
    <property type="match status" value="1"/>
</dbReference>
<evidence type="ECO:0000256" key="4">
    <source>
        <dbReference type="PROSITE-ProRule" id="PRU00335"/>
    </source>
</evidence>
<sequence>MGEDGTSKKIQKSRKSRDAEESSGRSGQVPEVAADVFAEQAGSIELLWGGRGRPSRGPKPALSLDRITRTAIALADAGGLAAVSMQRIAGELNFTKMSLYRYVPGKTELVALMIDTAMGEPPALRTDSDWRPALREWADSLSAVLHRHPWLLPAMMGSRVMGPNELGWVESALAALADTGLDGAEKLDAVVVINGHIRTLAQVAASMGVGSTRTKSPEQVMSAALNELLAGRSDRYPALTAAVASAAADDSHDQALEFGLERIFDGLESFMTRRAAQRPEAEPGSVSGTP</sequence>
<dbReference type="PANTHER" id="PTHR30055">
    <property type="entry name" value="HTH-TYPE TRANSCRIPTIONAL REGULATOR RUTR"/>
    <property type="match status" value="1"/>
</dbReference>
<dbReference type="EMBL" id="CP094298">
    <property type="protein sequence ID" value="UNZ05731.1"/>
    <property type="molecule type" value="Genomic_DNA"/>
</dbReference>
<evidence type="ECO:0000313" key="7">
    <source>
        <dbReference type="EMBL" id="UNZ05731.1"/>
    </source>
</evidence>
<dbReference type="InterPro" id="IPR036271">
    <property type="entry name" value="Tet_transcr_reg_TetR-rel_C_sf"/>
</dbReference>
<dbReference type="Gene3D" id="1.10.10.60">
    <property type="entry name" value="Homeodomain-like"/>
    <property type="match status" value="1"/>
</dbReference>
<evidence type="ECO:0000256" key="3">
    <source>
        <dbReference type="ARBA" id="ARBA00023163"/>
    </source>
</evidence>
<dbReference type="GeneID" id="66855145"/>
<evidence type="ECO:0000256" key="5">
    <source>
        <dbReference type="SAM" id="MobiDB-lite"/>
    </source>
</evidence>
<keyword evidence="8" id="KW-1185">Reference proteome</keyword>
<keyword evidence="1" id="KW-0805">Transcription regulation</keyword>
<dbReference type="Pfam" id="PF02909">
    <property type="entry name" value="TetR_C_1"/>
    <property type="match status" value="1"/>
</dbReference>
<name>A0ABY3Z7F9_STRRM</name>
<feature type="region of interest" description="Disordered" evidence="5">
    <location>
        <begin position="1"/>
        <end position="32"/>
    </location>
</feature>
<keyword evidence="3" id="KW-0804">Transcription</keyword>
<dbReference type="Proteomes" id="UP000829494">
    <property type="component" value="Chromosome"/>
</dbReference>
<evidence type="ECO:0000256" key="1">
    <source>
        <dbReference type="ARBA" id="ARBA00023015"/>
    </source>
</evidence>
<dbReference type="SUPFAM" id="SSF46689">
    <property type="entry name" value="Homeodomain-like"/>
    <property type="match status" value="1"/>
</dbReference>
<reference evidence="7 8" key="1">
    <citation type="submission" date="2022-03" db="EMBL/GenBank/DDBJ databases">
        <title>Complete genome of Streptomyces rimosus ssp. rimosus R7 (=ATCC 10970).</title>
        <authorList>
            <person name="Beganovic S."/>
            <person name="Ruckert C."/>
            <person name="Busche T."/>
            <person name="Kalinowski J."/>
            <person name="Wittmann C."/>
        </authorList>
    </citation>
    <scope>NUCLEOTIDE SEQUENCE [LARGE SCALE GENOMIC DNA]</scope>
    <source>
        <strain evidence="7 8">R7</strain>
    </source>
</reference>
<dbReference type="PROSITE" id="PS50977">
    <property type="entry name" value="HTH_TETR_2"/>
    <property type="match status" value="1"/>
</dbReference>
<feature type="domain" description="HTH tetR-type" evidence="6">
    <location>
        <begin position="61"/>
        <end position="121"/>
    </location>
</feature>
<evidence type="ECO:0000256" key="2">
    <source>
        <dbReference type="ARBA" id="ARBA00023125"/>
    </source>
</evidence>
<accession>A0ABY3Z7F9</accession>
<protein>
    <recommendedName>
        <fullName evidence="6">HTH tetR-type domain-containing protein</fullName>
    </recommendedName>
</protein>
<dbReference type="InterPro" id="IPR001647">
    <property type="entry name" value="HTH_TetR"/>
</dbReference>
<dbReference type="InterPro" id="IPR004111">
    <property type="entry name" value="Repressor_TetR_C"/>
</dbReference>
<keyword evidence="2 4" id="KW-0238">DNA-binding</keyword>
<dbReference type="Pfam" id="PF00440">
    <property type="entry name" value="TetR_N"/>
    <property type="match status" value="1"/>
</dbReference>
<dbReference type="PANTHER" id="PTHR30055:SF151">
    <property type="entry name" value="TRANSCRIPTIONAL REGULATORY PROTEIN"/>
    <property type="match status" value="1"/>
</dbReference>
<dbReference type="InterPro" id="IPR009057">
    <property type="entry name" value="Homeodomain-like_sf"/>
</dbReference>
<dbReference type="InterPro" id="IPR050109">
    <property type="entry name" value="HTH-type_TetR-like_transc_reg"/>
</dbReference>
<feature type="DNA-binding region" description="H-T-H motif" evidence="4">
    <location>
        <begin position="84"/>
        <end position="103"/>
    </location>
</feature>
<dbReference type="SUPFAM" id="SSF48498">
    <property type="entry name" value="Tetracyclin repressor-like, C-terminal domain"/>
    <property type="match status" value="1"/>
</dbReference>